<accession>A0ABY4IG30</accession>
<feature type="signal peptide" evidence="1">
    <location>
        <begin position="1"/>
        <end position="27"/>
    </location>
</feature>
<dbReference type="RefSeq" id="WP_247982635.1">
    <property type="nucleotide sequence ID" value="NZ_CP078076.1"/>
</dbReference>
<sequence>MSRPRSRLALGALGAIAAVALAGCAGASPASENTTGAAPEQHDHHEADTRVALTYDGGVVVLDGDTLETVGEAELDGFLRVNGAGDHDGHVFVTAEDGFHVLDTGLASGAVEFTGEVFEAVAAGHATPHAGRTALFDDGTGEVRVFDTDAVGTGTLPEFDTIASEAAHHGVAIELSDGTVLSTIGTAEARSGVRHLAADGTELARDERCPSVHGEGALKGEVVMFGCEDGVLLFADGAFTKLDAPDEFGRTGNAYVTDTSAVAVGDYKTDPDQEGYFLSQLVLVDTAAASLSVVDAPAEYTWRGVGRSAHDDIVVLGADGSLTVLDESGAVQDSWSVIDAWESPAEWQDPHPGLRVVGDIAYVTEPAKKRIVAVDLHTGEVAAEATLDVIPNEFVVVGAAGH</sequence>
<dbReference type="EMBL" id="CP078076">
    <property type="protein sequence ID" value="UPL10811.1"/>
    <property type="molecule type" value="Genomic_DNA"/>
</dbReference>
<evidence type="ECO:0000313" key="2">
    <source>
        <dbReference type="EMBL" id="UPL10811.1"/>
    </source>
</evidence>
<gene>
    <name evidence="2" type="ORF">KV394_06715</name>
</gene>
<evidence type="ECO:0000313" key="3">
    <source>
        <dbReference type="Proteomes" id="UP000831467"/>
    </source>
</evidence>
<dbReference type="InterPro" id="IPR011044">
    <property type="entry name" value="Quino_amine_DH_bsu"/>
</dbReference>
<evidence type="ECO:0008006" key="4">
    <source>
        <dbReference type="Google" id="ProtNLM"/>
    </source>
</evidence>
<organism evidence="2 3">
    <name type="scientific">Microbacterium sufflavum</name>
    <dbReference type="NCBI Taxonomy" id="2851649"/>
    <lineage>
        <taxon>Bacteria</taxon>
        <taxon>Bacillati</taxon>
        <taxon>Actinomycetota</taxon>
        <taxon>Actinomycetes</taxon>
        <taxon>Micrococcales</taxon>
        <taxon>Microbacteriaceae</taxon>
        <taxon>Microbacterium</taxon>
    </lineage>
</organism>
<dbReference type="Proteomes" id="UP000831467">
    <property type="component" value="Chromosome"/>
</dbReference>
<reference evidence="2 3" key="1">
    <citation type="submission" date="2021-06" db="EMBL/GenBank/DDBJ databases">
        <title>Genome-based taxonomic framework of Microbacterium strains isolated from marine environment, the description of four new species and reclassification of four preexisting species.</title>
        <authorList>
            <person name="Lee S.D."/>
            <person name="Kim S.-M."/>
            <person name="Byeon Y.-S."/>
            <person name="Yang H.L."/>
            <person name="Kim I.S."/>
        </authorList>
    </citation>
    <scope>NUCLEOTIDE SEQUENCE [LARGE SCALE GENOMIC DNA]</scope>
    <source>
        <strain evidence="2 3">SSW1-51</strain>
    </source>
</reference>
<protein>
    <recommendedName>
        <fullName evidence="4">Secreted protein</fullName>
    </recommendedName>
</protein>
<keyword evidence="1" id="KW-0732">Signal</keyword>
<evidence type="ECO:0000256" key="1">
    <source>
        <dbReference type="SAM" id="SignalP"/>
    </source>
</evidence>
<name>A0ABY4IG30_9MICO</name>
<feature type="chain" id="PRO_5045778755" description="Secreted protein" evidence="1">
    <location>
        <begin position="28"/>
        <end position="402"/>
    </location>
</feature>
<dbReference type="SUPFAM" id="SSF50969">
    <property type="entry name" value="YVTN repeat-like/Quinoprotein amine dehydrogenase"/>
    <property type="match status" value="1"/>
</dbReference>
<dbReference type="PROSITE" id="PS51257">
    <property type="entry name" value="PROKAR_LIPOPROTEIN"/>
    <property type="match status" value="1"/>
</dbReference>
<proteinExistence type="predicted"/>
<keyword evidence="3" id="KW-1185">Reference proteome</keyword>